<dbReference type="Gene3D" id="3.30.530.20">
    <property type="match status" value="1"/>
</dbReference>
<keyword evidence="2" id="KW-1185">Reference proteome</keyword>
<dbReference type="SUPFAM" id="SSF55961">
    <property type="entry name" value="Bet v1-like"/>
    <property type="match status" value="1"/>
</dbReference>
<dbReference type="Proteomes" id="UP000233781">
    <property type="component" value="Unassembled WGS sequence"/>
</dbReference>
<proteinExistence type="predicted"/>
<dbReference type="AlphaFoldDB" id="A0A2N3YI99"/>
<dbReference type="InterPro" id="IPR023393">
    <property type="entry name" value="START-like_dom_sf"/>
</dbReference>
<dbReference type="RefSeq" id="WP_101395112.1">
    <property type="nucleotide sequence ID" value="NZ_PJNE01000001.1"/>
</dbReference>
<organism evidence="1 2">
    <name type="scientific">Phycicoccus duodecadis</name>
    <dbReference type="NCBI Taxonomy" id="173053"/>
    <lineage>
        <taxon>Bacteria</taxon>
        <taxon>Bacillati</taxon>
        <taxon>Actinomycetota</taxon>
        <taxon>Actinomycetes</taxon>
        <taxon>Micrococcales</taxon>
        <taxon>Intrasporangiaceae</taxon>
        <taxon>Phycicoccus</taxon>
    </lineage>
</organism>
<evidence type="ECO:0000313" key="1">
    <source>
        <dbReference type="EMBL" id="PKW26565.1"/>
    </source>
</evidence>
<protein>
    <submittedName>
        <fullName evidence="1">Polyketide cyclase/dehydrase/lipid transport protein</fullName>
    </submittedName>
</protein>
<gene>
    <name evidence="1" type="ORF">ATL31_1379</name>
</gene>
<reference evidence="1 2" key="1">
    <citation type="submission" date="2017-12" db="EMBL/GenBank/DDBJ databases">
        <title>Sequencing the genomes of 1000 Actinobacteria strains.</title>
        <authorList>
            <person name="Klenk H.-P."/>
        </authorList>
    </citation>
    <scope>NUCLEOTIDE SEQUENCE [LARGE SCALE GENOMIC DNA]</scope>
    <source>
        <strain evidence="1 2">DSM 12806</strain>
    </source>
</reference>
<sequence>MTTYTASTTVTQHVGDTYDFVKDPTNLPHYFPRVTKAELVEPELVRTTAVVDADRDGSDEPVTSDAWFTHDDDAHAISWGSPESDYRGGLELTEGADGTTIELSITTVHDIPDVQQGLEESLAAIARRLEEISAG</sequence>
<dbReference type="InterPro" id="IPR019587">
    <property type="entry name" value="Polyketide_cyclase/dehydratase"/>
</dbReference>
<evidence type="ECO:0000313" key="2">
    <source>
        <dbReference type="Proteomes" id="UP000233781"/>
    </source>
</evidence>
<accession>A0A2N3YI99</accession>
<dbReference type="OrthoDB" id="5244508at2"/>
<name>A0A2N3YI99_9MICO</name>
<dbReference type="Pfam" id="PF10604">
    <property type="entry name" value="Polyketide_cyc2"/>
    <property type="match status" value="1"/>
</dbReference>
<comment type="caution">
    <text evidence="1">The sequence shown here is derived from an EMBL/GenBank/DDBJ whole genome shotgun (WGS) entry which is preliminary data.</text>
</comment>
<dbReference type="EMBL" id="PJNE01000001">
    <property type="protein sequence ID" value="PKW26565.1"/>
    <property type="molecule type" value="Genomic_DNA"/>
</dbReference>